<evidence type="ECO:0000313" key="2">
    <source>
        <dbReference type="EMBL" id="USS90225.1"/>
    </source>
</evidence>
<dbReference type="EMBL" id="CP097121">
    <property type="protein sequence ID" value="USS90225.1"/>
    <property type="molecule type" value="Genomic_DNA"/>
</dbReference>
<keyword evidence="3" id="KW-1185">Reference proteome</keyword>
<dbReference type="InterPro" id="IPR000073">
    <property type="entry name" value="AB_hydrolase_1"/>
</dbReference>
<dbReference type="GO" id="GO:0016787">
    <property type="term" value="F:hydrolase activity"/>
    <property type="evidence" value="ECO:0007669"/>
    <property type="project" value="UniProtKB-KW"/>
</dbReference>
<evidence type="ECO:0000259" key="1">
    <source>
        <dbReference type="Pfam" id="PF00561"/>
    </source>
</evidence>
<evidence type="ECO:0000313" key="3">
    <source>
        <dbReference type="Proteomes" id="UP001056164"/>
    </source>
</evidence>
<proteinExistence type="predicted"/>
<keyword evidence="2" id="KW-0378">Hydrolase</keyword>
<dbReference type="SUPFAM" id="SSF53474">
    <property type="entry name" value="alpha/beta-Hydrolases"/>
    <property type="match status" value="1"/>
</dbReference>
<sequence length="254" mass="28784">MLNFITVGTGFPVVMLHGYELDSTSLMPLLEPFFQNQTRAYQRIYIDLPGMGQSRDQPFIDSATTLQMVVQVIKSLQLQRFVTLGQSYGGYLATRLSSYFPQELTAQLLVVPMMVPATSQRKLAQLQHTYVSPDATQFSNGFGEVNVVLNRLKYRYYQQQIATVMAKNKSPMLTQAMQSDRYALPDLRGQKSELTTTALVGKYDNIVGNQDVEKLRPSYPELKVKCYSNSGHNLMIDETDRFYADLATFLQQSV</sequence>
<dbReference type="Proteomes" id="UP001056164">
    <property type="component" value="Chromosome"/>
</dbReference>
<gene>
    <name evidence="2" type="ORF">M3M37_05115</name>
</gene>
<feature type="domain" description="AB hydrolase-1" evidence="1">
    <location>
        <begin position="12"/>
        <end position="238"/>
    </location>
</feature>
<dbReference type="Gene3D" id="3.40.50.1820">
    <property type="entry name" value="alpha/beta hydrolase"/>
    <property type="match status" value="1"/>
</dbReference>
<organism evidence="2 3">
    <name type="scientific">Fructilactobacillus carniphilus</name>
    <dbReference type="NCBI Taxonomy" id="2940297"/>
    <lineage>
        <taxon>Bacteria</taxon>
        <taxon>Bacillati</taxon>
        <taxon>Bacillota</taxon>
        <taxon>Bacilli</taxon>
        <taxon>Lactobacillales</taxon>
        <taxon>Lactobacillaceae</taxon>
        <taxon>Fructilactobacillus</taxon>
    </lineage>
</organism>
<name>A0ABY5BWL8_9LACO</name>
<dbReference type="PANTHER" id="PTHR43798">
    <property type="entry name" value="MONOACYLGLYCEROL LIPASE"/>
    <property type="match status" value="1"/>
</dbReference>
<accession>A0ABY5BWL8</accession>
<dbReference type="Pfam" id="PF00561">
    <property type="entry name" value="Abhydrolase_1"/>
    <property type="match status" value="1"/>
</dbReference>
<dbReference type="RefSeq" id="WP_252794642.1">
    <property type="nucleotide sequence ID" value="NZ_CP097121.1"/>
</dbReference>
<dbReference type="InterPro" id="IPR029058">
    <property type="entry name" value="AB_hydrolase_fold"/>
</dbReference>
<dbReference type="PANTHER" id="PTHR43798:SF6">
    <property type="entry name" value="HYDROLASE, PUTATIVE (AFU_ORTHOLOGUE AFUA_4G13070)-RELATED"/>
    <property type="match status" value="1"/>
</dbReference>
<protein>
    <submittedName>
        <fullName evidence="2">Alpha/beta hydrolase</fullName>
    </submittedName>
</protein>
<dbReference type="InterPro" id="IPR050266">
    <property type="entry name" value="AB_hydrolase_sf"/>
</dbReference>
<reference evidence="2" key="1">
    <citation type="submission" date="2022-05" db="EMBL/GenBank/DDBJ databases">
        <authorList>
            <person name="Oliphant S.A."/>
            <person name="Watson-Haigh N.S."/>
            <person name="Sumby K.M."/>
            <person name="Gardner J.M."/>
            <person name="Jiranek V."/>
        </authorList>
    </citation>
    <scope>NUCLEOTIDE SEQUENCE</scope>
    <source>
        <strain evidence="2">KI4_A6</strain>
    </source>
</reference>